<dbReference type="Pfam" id="PF00931">
    <property type="entry name" value="NB-ARC"/>
    <property type="match status" value="1"/>
</dbReference>
<protein>
    <recommendedName>
        <fullName evidence="8">NB-ARC domain-containing protein</fullName>
    </recommendedName>
</protein>
<evidence type="ECO:0000256" key="1">
    <source>
        <dbReference type="ARBA" id="ARBA00022737"/>
    </source>
</evidence>
<dbReference type="Pfam" id="PF23598">
    <property type="entry name" value="LRR_14"/>
    <property type="match status" value="1"/>
</dbReference>
<evidence type="ECO:0000313" key="7">
    <source>
        <dbReference type="Proteomes" id="UP001457282"/>
    </source>
</evidence>
<evidence type="ECO:0000259" key="4">
    <source>
        <dbReference type="Pfam" id="PF23559"/>
    </source>
</evidence>
<evidence type="ECO:0000259" key="5">
    <source>
        <dbReference type="Pfam" id="PF23598"/>
    </source>
</evidence>
<dbReference type="GO" id="GO:0006952">
    <property type="term" value="P:defense response"/>
    <property type="evidence" value="ECO:0007669"/>
    <property type="project" value="UniProtKB-KW"/>
</dbReference>
<dbReference type="PRINTS" id="PR00364">
    <property type="entry name" value="DISEASERSIST"/>
</dbReference>
<dbReference type="Pfam" id="PF23559">
    <property type="entry name" value="WHD_DRP"/>
    <property type="match status" value="1"/>
</dbReference>
<accession>A0AAW1XMU9</accession>
<proteinExistence type="predicted"/>
<sequence length="495" mass="56371">MRNVYNTKKVRKNFDCQAWIDVLRPLNLDNVLRNMLRDFDPKGKWQDRVLHEETNCLKEKLRILLQKKKFLVVVDNVWSKQDLEYIVNALPNGFPGSKILISTSLYVVASSSSDNDIHDLSSGLSEENARILFCKKTFPNSKGKCPPELKEWAEQILKRCEGLPSAILAVGADLAKRRQSPVEWKKLYDSLESDLSLISRWESSYRDLPSQLKTEGFVKPESTKTMEEVADCYLNELIGRNLVRASSRETDGQVRSCRVSNLVHHFIISKADSICVLKANRSTTASGMKIRRLSVQNDSITLSRSGYDHLNGIRTLLLFGQESSNSQFGNVFKHYKFLKVLDLQGAPLKKFPKGIVGLILLRYLSLKSTKIKSVPSSIKNLGFLETLDLKNTLVTHLPKEICKLTNLRHLLVHRCDAASENTQAVVVSSGNIKALKSIQKLSLIEVKKRNNRKNHKSLGRVRRSKEVEAAGRSCRSWRWKRIMFFHSENEASFNT</sequence>
<dbReference type="GO" id="GO:0043531">
    <property type="term" value="F:ADP binding"/>
    <property type="evidence" value="ECO:0007669"/>
    <property type="project" value="InterPro"/>
</dbReference>
<dbReference type="InterPro" id="IPR032675">
    <property type="entry name" value="LRR_dom_sf"/>
</dbReference>
<feature type="domain" description="Disease resistance R13L4/SHOC-2-like LRR" evidence="5">
    <location>
        <begin position="314"/>
        <end position="462"/>
    </location>
</feature>
<evidence type="ECO:0008006" key="8">
    <source>
        <dbReference type="Google" id="ProtNLM"/>
    </source>
</evidence>
<dbReference type="InterPro" id="IPR058922">
    <property type="entry name" value="WHD_DRP"/>
</dbReference>
<dbReference type="Proteomes" id="UP001457282">
    <property type="component" value="Unassembled WGS sequence"/>
</dbReference>
<dbReference type="PANTHER" id="PTHR36766:SF63">
    <property type="entry name" value="NB-ARC DOMAIN-CONTAINING PROTEIN"/>
    <property type="match status" value="1"/>
</dbReference>
<dbReference type="InterPro" id="IPR055414">
    <property type="entry name" value="LRR_R13L4/SHOC2-like"/>
</dbReference>
<keyword evidence="7" id="KW-1185">Reference proteome</keyword>
<dbReference type="Gene3D" id="3.40.50.300">
    <property type="entry name" value="P-loop containing nucleotide triphosphate hydrolases"/>
    <property type="match status" value="1"/>
</dbReference>
<dbReference type="InterPro" id="IPR042197">
    <property type="entry name" value="Apaf_helical"/>
</dbReference>
<dbReference type="SUPFAM" id="SSF52058">
    <property type="entry name" value="L domain-like"/>
    <property type="match status" value="1"/>
</dbReference>
<evidence type="ECO:0000259" key="3">
    <source>
        <dbReference type="Pfam" id="PF00931"/>
    </source>
</evidence>
<organism evidence="6 7">
    <name type="scientific">Rubus argutus</name>
    <name type="common">Southern blackberry</name>
    <dbReference type="NCBI Taxonomy" id="59490"/>
    <lineage>
        <taxon>Eukaryota</taxon>
        <taxon>Viridiplantae</taxon>
        <taxon>Streptophyta</taxon>
        <taxon>Embryophyta</taxon>
        <taxon>Tracheophyta</taxon>
        <taxon>Spermatophyta</taxon>
        <taxon>Magnoliopsida</taxon>
        <taxon>eudicotyledons</taxon>
        <taxon>Gunneridae</taxon>
        <taxon>Pentapetalae</taxon>
        <taxon>rosids</taxon>
        <taxon>fabids</taxon>
        <taxon>Rosales</taxon>
        <taxon>Rosaceae</taxon>
        <taxon>Rosoideae</taxon>
        <taxon>Rosoideae incertae sedis</taxon>
        <taxon>Rubus</taxon>
    </lineage>
</organism>
<dbReference type="PANTHER" id="PTHR36766">
    <property type="entry name" value="PLANT BROAD-SPECTRUM MILDEW RESISTANCE PROTEIN RPW8"/>
    <property type="match status" value="1"/>
</dbReference>
<comment type="caution">
    <text evidence="6">The sequence shown here is derived from an EMBL/GenBank/DDBJ whole genome shotgun (WGS) entry which is preliminary data.</text>
</comment>
<dbReference type="InterPro" id="IPR002182">
    <property type="entry name" value="NB-ARC"/>
</dbReference>
<dbReference type="EMBL" id="JBEDUW010000003">
    <property type="protein sequence ID" value="KAK9937661.1"/>
    <property type="molecule type" value="Genomic_DNA"/>
</dbReference>
<keyword evidence="2" id="KW-0611">Plant defense</keyword>
<gene>
    <name evidence="6" type="ORF">M0R45_014436</name>
</gene>
<dbReference type="SUPFAM" id="SSF52540">
    <property type="entry name" value="P-loop containing nucleoside triphosphate hydrolases"/>
    <property type="match status" value="1"/>
</dbReference>
<keyword evidence="1" id="KW-0677">Repeat</keyword>
<dbReference type="Gene3D" id="1.10.8.430">
    <property type="entry name" value="Helical domain of apoptotic protease-activating factors"/>
    <property type="match status" value="1"/>
</dbReference>
<feature type="domain" description="Disease resistance protein winged helix" evidence="4">
    <location>
        <begin position="214"/>
        <end position="267"/>
    </location>
</feature>
<name>A0AAW1XMU9_RUBAR</name>
<evidence type="ECO:0000313" key="6">
    <source>
        <dbReference type="EMBL" id="KAK9937661.1"/>
    </source>
</evidence>
<dbReference type="AlphaFoldDB" id="A0AAW1XMU9"/>
<evidence type="ECO:0000256" key="2">
    <source>
        <dbReference type="ARBA" id="ARBA00022821"/>
    </source>
</evidence>
<dbReference type="InterPro" id="IPR027417">
    <property type="entry name" value="P-loop_NTPase"/>
</dbReference>
<reference evidence="6 7" key="1">
    <citation type="journal article" date="2023" name="G3 (Bethesda)">
        <title>A chromosome-length genome assembly and annotation of blackberry (Rubus argutus, cv. 'Hillquist').</title>
        <authorList>
            <person name="Bruna T."/>
            <person name="Aryal R."/>
            <person name="Dudchenko O."/>
            <person name="Sargent D.J."/>
            <person name="Mead D."/>
            <person name="Buti M."/>
            <person name="Cavallini A."/>
            <person name="Hytonen T."/>
            <person name="Andres J."/>
            <person name="Pham M."/>
            <person name="Weisz D."/>
            <person name="Mascagni F."/>
            <person name="Usai G."/>
            <person name="Natali L."/>
            <person name="Bassil N."/>
            <person name="Fernandez G.E."/>
            <person name="Lomsadze A."/>
            <person name="Armour M."/>
            <person name="Olukolu B."/>
            <person name="Poorten T."/>
            <person name="Britton C."/>
            <person name="Davik J."/>
            <person name="Ashrafi H."/>
            <person name="Aiden E.L."/>
            <person name="Borodovsky M."/>
            <person name="Worthington M."/>
        </authorList>
    </citation>
    <scope>NUCLEOTIDE SEQUENCE [LARGE SCALE GENOMIC DNA]</scope>
    <source>
        <strain evidence="6">PI 553951</strain>
    </source>
</reference>
<feature type="domain" description="NB-ARC" evidence="3">
    <location>
        <begin position="2"/>
        <end position="141"/>
    </location>
</feature>
<dbReference type="Gene3D" id="3.80.10.10">
    <property type="entry name" value="Ribonuclease Inhibitor"/>
    <property type="match status" value="1"/>
</dbReference>